<feature type="transmembrane region" description="Helical" evidence="1">
    <location>
        <begin position="6"/>
        <end position="26"/>
    </location>
</feature>
<dbReference type="AlphaFoldDB" id="A0A399SW56"/>
<keyword evidence="4" id="KW-1185">Reference proteome</keyword>
<evidence type="ECO:0000313" key="4">
    <source>
        <dbReference type="Proteomes" id="UP000265926"/>
    </source>
</evidence>
<dbReference type="NCBIfam" id="TIGR02226">
    <property type="entry name" value="two_anch"/>
    <property type="match status" value="1"/>
</dbReference>
<feature type="transmembrane region" description="Helical" evidence="1">
    <location>
        <begin position="663"/>
        <end position="685"/>
    </location>
</feature>
<dbReference type="PANTHER" id="PTHR37464:SF1">
    <property type="entry name" value="BLL2463 PROTEIN"/>
    <property type="match status" value="1"/>
</dbReference>
<accession>A0A399SW56</accession>
<evidence type="ECO:0000256" key="1">
    <source>
        <dbReference type="SAM" id="Phobius"/>
    </source>
</evidence>
<keyword evidence="1" id="KW-1133">Transmembrane helix</keyword>
<dbReference type="InterPro" id="IPR011933">
    <property type="entry name" value="Double_TM_dom"/>
</dbReference>
<dbReference type="PANTHER" id="PTHR37464">
    <property type="entry name" value="BLL2463 PROTEIN"/>
    <property type="match status" value="1"/>
</dbReference>
<sequence>MRFLFPSFLFALLAIAIPVIIHLFSFKRHKTVYFSNVDFLKDIKKESKKKSRLKQLLILAARILAIIFLVFAFAQPYIPANRDTQKQIRQTVAIYIDNSFSMNALSEQGQLLEVARNKALDICLAYPAGTKFRLFTNDLKPKHQHDLNREQFIREVSEVQPSPNVVPFSLVYNRFSEEQNADGSKSDKNLYFISDFQRPVSDFGNFSDKSIFSYYLPLVPNEVANLYIDSCWVEVPAHRLGQEENVMVRIKNSSNQHYQNLPLKLYLNDSLKSITNFTVEAQNDIVASLKYTNNTSGLQLGRIEISDYPFTHDNNWYISYQVERNLKALAIFSNSKTSQEGLAYLEALFANDDYVILEKMNEQSLQVNRLNEFNTIFLVNTENFSSGFLNELETVVKNGASVVLFPELKSNPALLNNFLSRFNANRITGTDSTTQEISRIEFENTFYSDVFKKREQNPILPKIKGHLRFESATRSDEQNLLAFQNGDKALSQLNIENGKAWIFSFPLNNENEAFAHDILFVPTLYNMVLNSLPKQEISFTVGQNTFYYLPRNINLDLNASVEIVNRKNQDKIIPTVTASGQGMRIDFGDQITGDGHYLIENDGVAVASMAFNFDRKESDLRYFTADEIESNLEENQLNNATLVRAVDRNFSEVLSEIQNGKQLWKLCILLALFFILAEVLLIRFWK</sequence>
<feature type="domain" description="Aerotolerance regulator N-terminal" evidence="2">
    <location>
        <begin position="1"/>
        <end position="76"/>
    </location>
</feature>
<dbReference type="OrthoDB" id="9810200at2"/>
<dbReference type="EMBL" id="QWGR01000010">
    <property type="protein sequence ID" value="RIJ47019.1"/>
    <property type="molecule type" value="Genomic_DNA"/>
</dbReference>
<proteinExistence type="predicted"/>
<dbReference type="Pfam" id="PF07584">
    <property type="entry name" value="BatA"/>
    <property type="match status" value="1"/>
</dbReference>
<gene>
    <name evidence="3" type="ORF">D1614_16420</name>
</gene>
<comment type="caution">
    <text evidence="3">The sequence shown here is derived from an EMBL/GenBank/DDBJ whole genome shotgun (WGS) entry which is preliminary data.</text>
</comment>
<evidence type="ECO:0000313" key="3">
    <source>
        <dbReference type="EMBL" id="RIJ47019.1"/>
    </source>
</evidence>
<dbReference type="InterPro" id="IPR024163">
    <property type="entry name" value="Aerotolerance_reg_N"/>
</dbReference>
<protein>
    <recommendedName>
        <fullName evidence="2">Aerotolerance regulator N-terminal domain-containing protein</fullName>
    </recommendedName>
</protein>
<dbReference type="RefSeq" id="WP_119439059.1">
    <property type="nucleotide sequence ID" value="NZ_QWGR01000010.1"/>
</dbReference>
<organism evidence="3 4">
    <name type="scientific">Maribellus luteus</name>
    <dbReference type="NCBI Taxonomy" id="2305463"/>
    <lineage>
        <taxon>Bacteria</taxon>
        <taxon>Pseudomonadati</taxon>
        <taxon>Bacteroidota</taxon>
        <taxon>Bacteroidia</taxon>
        <taxon>Marinilabiliales</taxon>
        <taxon>Prolixibacteraceae</taxon>
        <taxon>Maribellus</taxon>
    </lineage>
</organism>
<name>A0A399SW56_9BACT</name>
<keyword evidence="1" id="KW-0472">Membrane</keyword>
<dbReference type="Proteomes" id="UP000265926">
    <property type="component" value="Unassembled WGS sequence"/>
</dbReference>
<reference evidence="3 4" key="1">
    <citation type="submission" date="2018-08" db="EMBL/GenBank/DDBJ databases">
        <title>Pallidiluteibacterium maritimus gen. nov., sp. nov., isolated from coastal sediment.</title>
        <authorList>
            <person name="Zhou L.Y."/>
        </authorList>
    </citation>
    <scope>NUCLEOTIDE SEQUENCE [LARGE SCALE GENOMIC DNA]</scope>
    <source>
        <strain evidence="3 4">XSD2</strain>
    </source>
</reference>
<keyword evidence="1" id="KW-0812">Transmembrane</keyword>
<feature type="transmembrane region" description="Helical" evidence="1">
    <location>
        <begin position="56"/>
        <end position="78"/>
    </location>
</feature>
<evidence type="ECO:0000259" key="2">
    <source>
        <dbReference type="Pfam" id="PF07584"/>
    </source>
</evidence>